<keyword evidence="4 6" id="KW-1133">Transmembrane helix</keyword>
<dbReference type="InterPro" id="IPR051791">
    <property type="entry name" value="Pra-immunoreactive"/>
</dbReference>
<feature type="transmembrane region" description="Helical" evidence="6">
    <location>
        <begin position="129"/>
        <end position="147"/>
    </location>
</feature>
<dbReference type="GO" id="GO:0005886">
    <property type="term" value="C:plasma membrane"/>
    <property type="evidence" value="ECO:0007669"/>
    <property type="project" value="UniProtKB-SubCell"/>
</dbReference>
<evidence type="ECO:0000256" key="2">
    <source>
        <dbReference type="ARBA" id="ARBA00022475"/>
    </source>
</evidence>
<evidence type="ECO:0000256" key="4">
    <source>
        <dbReference type="ARBA" id="ARBA00022989"/>
    </source>
</evidence>
<dbReference type="InterPro" id="IPR010432">
    <property type="entry name" value="RDD"/>
</dbReference>
<evidence type="ECO:0000313" key="9">
    <source>
        <dbReference type="Proteomes" id="UP000077885"/>
    </source>
</evidence>
<keyword evidence="5 6" id="KW-0472">Membrane</keyword>
<dbReference type="EMBL" id="LXSL01000032">
    <property type="protein sequence ID" value="OAM26101.1"/>
    <property type="molecule type" value="Genomic_DNA"/>
</dbReference>
<evidence type="ECO:0000313" key="8">
    <source>
        <dbReference type="EMBL" id="OAM26101.1"/>
    </source>
</evidence>
<comment type="subcellular location">
    <subcellularLocation>
        <location evidence="1">Cell membrane</location>
        <topology evidence="1">Multi-pass membrane protein</topology>
    </subcellularLocation>
</comment>
<dbReference type="STRING" id="1795827.A7P95_10365"/>
<proteinExistence type="predicted"/>
<organism evidence="8 9">
    <name type="scientific">Eikenella longinqua</name>
    <dbReference type="NCBI Taxonomy" id="1795827"/>
    <lineage>
        <taxon>Bacteria</taxon>
        <taxon>Pseudomonadati</taxon>
        <taxon>Pseudomonadota</taxon>
        <taxon>Betaproteobacteria</taxon>
        <taxon>Neisseriales</taxon>
        <taxon>Neisseriaceae</taxon>
        <taxon>Eikenella</taxon>
    </lineage>
</organism>
<sequence length="172" mass="18958">MTPPTPASLPRRLAALGYEALLLAAVTCVAFIPAAANMALHTVPLAAETAVALIILATWWGYFRLCWHSPRGQTLPMKVWRLRLQTPAGSRPALRQLRLRFLWATLLLLLLPLASFGILRQLTPLPPKTLAGLALAWWILPFGFALIHPSRQFLHDYLAGTVLAETAPEAKK</sequence>
<dbReference type="Pfam" id="PF06271">
    <property type="entry name" value="RDD"/>
    <property type="match status" value="1"/>
</dbReference>
<name>A0A1A9RW42_9NEIS</name>
<comment type="caution">
    <text evidence="8">The sequence shown here is derived from an EMBL/GenBank/DDBJ whole genome shotgun (WGS) entry which is preliminary data.</text>
</comment>
<evidence type="ECO:0000259" key="7">
    <source>
        <dbReference type="Pfam" id="PF06271"/>
    </source>
</evidence>
<protein>
    <submittedName>
        <fullName evidence="8">RDD family protein</fullName>
    </submittedName>
</protein>
<evidence type="ECO:0000256" key="3">
    <source>
        <dbReference type="ARBA" id="ARBA00022692"/>
    </source>
</evidence>
<keyword evidence="3 6" id="KW-0812">Transmembrane</keyword>
<evidence type="ECO:0000256" key="1">
    <source>
        <dbReference type="ARBA" id="ARBA00004651"/>
    </source>
</evidence>
<evidence type="ECO:0000256" key="5">
    <source>
        <dbReference type="ARBA" id="ARBA00023136"/>
    </source>
</evidence>
<reference evidence="9" key="1">
    <citation type="submission" date="2016-05" db="EMBL/GenBank/DDBJ databases">
        <title>Draft genome of Corynebacterium afermentans subsp. afermentans LCDC 88199T.</title>
        <authorList>
            <person name="Bernier A.-M."/>
            <person name="Bernard K."/>
        </authorList>
    </citation>
    <scope>NUCLEOTIDE SEQUENCE [LARGE SCALE GENOMIC DNA]</scope>
    <source>
        <strain evidence="9">NML02-A-017</strain>
    </source>
</reference>
<keyword evidence="9" id="KW-1185">Reference proteome</keyword>
<dbReference type="PANTHER" id="PTHR36115">
    <property type="entry name" value="PROLINE-RICH ANTIGEN HOMOLOG-RELATED"/>
    <property type="match status" value="1"/>
</dbReference>
<keyword evidence="2" id="KW-1003">Cell membrane</keyword>
<feature type="transmembrane region" description="Helical" evidence="6">
    <location>
        <begin position="101"/>
        <end position="123"/>
    </location>
</feature>
<feature type="domain" description="RDD" evidence="7">
    <location>
        <begin position="7"/>
        <end position="160"/>
    </location>
</feature>
<feature type="transmembrane region" description="Helical" evidence="6">
    <location>
        <begin position="20"/>
        <end position="39"/>
    </location>
</feature>
<accession>A0A1A9RW42</accession>
<gene>
    <name evidence="8" type="ORF">A7P95_10365</name>
</gene>
<feature type="transmembrane region" description="Helical" evidence="6">
    <location>
        <begin position="45"/>
        <end position="63"/>
    </location>
</feature>
<dbReference type="PANTHER" id="PTHR36115:SF10">
    <property type="entry name" value="RDD DOMAIN-CONTAINING PROTEIN"/>
    <property type="match status" value="1"/>
</dbReference>
<dbReference type="OrthoDB" id="5298807at2"/>
<dbReference type="AlphaFoldDB" id="A0A1A9RW42"/>
<dbReference type="Proteomes" id="UP000077885">
    <property type="component" value="Unassembled WGS sequence"/>
</dbReference>
<evidence type="ECO:0000256" key="6">
    <source>
        <dbReference type="SAM" id="Phobius"/>
    </source>
</evidence>